<dbReference type="AlphaFoldDB" id="A0A8S4SH87"/>
<dbReference type="CDD" id="cd00190">
    <property type="entry name" value="Tryp_SPc"/>
    <property type="match status" value="1"/>
</dbReference>
<keyword evidence="8" id="KW-0732">Signal</keyword>
<protein>
    <submittedName>
        <fullName evidence="10">Jg7958 protein</fullName>
    </submittedName>
</protein>
<dbReference type="SUPFAM" id="SSF50494">
    <property type="entry name" value="Trypsin-like serine proteases"/>
    <property type="match status" value="1"/>
</dbReference>
<dbReference type="PANTHER" id="PTHR24260:SF134">
    <property type="entry name" value="AT07769P-RELATED"/>
    <property type="match status" value="1"/>
</dbReference>
<dbReference type="InterPro" id="IPR001254">
    <property type="entry name" value="Trypsin_dom"/>
</dbReference>
<evidence type="ECO:0000256" key="6">
    <source>
        <dbReference type="ARBA" id="ARBA00084094"/>
    </source>
</evidence>
<reference evidence="10" key="1">
    <citation type="submission" date="2022-03" db="EMBL/GenBank/DDBJ databases">
        <authorList>
            <person name="Lindestad O."/>
        </authorList>
    </citation>
    <scope>NUCLEOTIDE SEQUENCE</scope>
</reference>
<dbReference type="GO" id="GO:0004252">
    <property type="term" value="F:serine-type endopeptidase activity"/>
    <property type="evidence" value="ECO:0007669"/>
    <property type="project" value="InterPro"/>
</dbReference>
<sequence length="289" mass="31561">MYTLLWSFALVNLAWCENGTIDYSGWHHREGIPRAHKIKEAEDRYQRSLQFIVGGSIAPLYTHPYLAGLLIDVVGHKNPSACGGSLITNTRVLTAAHCWSDGRFQAIKMTVVLGSAFLFHGGIRIKTSTISNHPQYNPRTLANDIAMLYLHVRVPLSQAVQTIALPGASFVNFDFTGMWAQASGYGRYSDLTNPTTSTTVRNVLLRIISVQQCRSVFGNIVLDSNICTSGTGGVGICQGDSGGPLTVRFGDQEVLIDVSSFVAYDGCELGFPSAFARTTSYLEWIKSTL</sequence>
<comment type="caution">
    <text evidence="10">The sequence shown here is derived from an EMBL/GenBank/DDBJ whole genome shotgun (WGS) entry which is preliminary data.</text>
</comment>
<evidence type="ECO:0000259" key="9">
    <source>
        <dbReference type="PROSITE" id="PS50240"/>
    </source>
</evidence>
<keyword evidence="11" id="KW-1185">Reference proteome</keyword>
<dbReference type="PROSITE" id="PS00134">
    <property type="entry name" value="TRYPSIN_HIS"/>
    <property type="match status" value="1"/>
</dbReference>
<evidence type="ECO:0000256" key="4">
    <source>
        <dbReference type="ARBA" id="ARBA00023240"/>
    </source>
</evidence>
<accession>A0A8S4SH87</accession>
<dbReference type="InterPro" id="IPR018114">
    <property type="entry name" value="TRYPSIN_HIS"/>
</dbReference>
<dbReference type="Pfam" id="PF00089">
    <property type="entry name" value="Trypsin"/>
    <property type="match status" value="1"/>
</dbReference>
<dbReference type="GO" id="GO:0090729">
    <property type="term" value="F:toxin activity"/>
    <property type="evidence" value="ECO:0007669"/>
    <property type="project" value="UniProtKB-KW"/>
</dbReference>
<dbReference type="PANTHER" id="PTHR24260">
    <property type="match status" value="1"/>
</dbReference>
<dbReference type="InterPro" id="IPR001314">
    <property type="entry name" value="Peptidase_S1A"/>
</dbReference>
<evidence type="ECO:0000256" key="3">
    <source>
        <dbReference type="ARBA" id="ARBA00023157"/>
    </source>
</evidence>
<dbReference type="PRINTS" id="PR00722">
    <property type="entry name" value="CHYMOTRYPSIN"/>
</dbReference>
<evidence type="ECO:0000313" key="11">
    <source>
        <dbReference type="Proteomes" id="UP000838756"/>
    </source>
</evidence>
<keyword evidence="6" id="KW-1205">Fibrinolytic toxin</keyword>
<evidence type="ECO:0000256" key="8">
    <source>
        <dbReference type="SAM" id="SignalP"/>
    </source>
</evidence>
<dbReference type="SMART" id="SM00020">
    <property type="entry name" value="Tryp_SPc"/>
    <property type="match status" value="1"/>
</dbReference>
<keyword evidence="3" id="KW-1015">Disulfide bond</keyword>
<keyword evidence="7" id="KW-0378">Hydrolase</keyword>
<gene>
    <name evidence="10" type="primary">jg7958</name>
    <name evidence="10" type="ORF">PAEG_LOCUS25096</name>
</gene>
<dbReference type="InterPro" id="IPR043504">
    <property type="entry name" value="Peptidase_S1_PA_chymotrypsin"/>
</dbReference>
<dbReference type="InterPro" id="IPR009003">
    <property type="entry name" value="Peptidase_S1_PA"/>
</dbReference>
<dbReference type="PROSITE" id="PS50240">
    <property type="entry name" value="TRYPSIN_DOM"/>
    <property type="match status" value="1"/>
</dbReference>
<dbReference type="Proteomes" id="UP000838756">
    <property type="component" value="Unassembled WGS sequence"/>
</dbReference>
<organism evidence="10 11">
    <name type="scientific">Pararge aegeria aegeria</name>
    <dbReference type="NCBI Taxonomy" id="348720"/>
    <lineage>
        <taxon>Eukaryota</taxon>
        <taxon>Metazoa</taxon>
        <taxon>Ecdysozoa</taxon>
        <taxon>Arthropoda</taxon>
        <taxon>Hexapoda</taxon>
        <taxon>Insecta</taxon>
        <taxon>Pterygota</taxon>
        <taxon>Neoptera</taxon>
        <taxon>Endopterygota</taxon>
        <taxon>Lepidoptera</taxon>
        <taxon>Glossata</taxon>
        <taxon>Ditrysia</taxon>
        <taxon>Papilionoidea</taxon>
        <taxon>Nymphalidae</taxon>
        <taxon>Satyrinae</taxon>
        <taxon>Satyrini</taxon>
        <taxon>Parargina</taxon>
        <taxon>Pararge</taxon>
    </lineage>
</organism>
<evidence type="ECO:0000256" key="2">
    <source>
        <dbReference type="ARBA" id="ARBA00022656"/>
    </source>
</evidence>
<dbReference type="GO" id="GO:0006508">
    <property type="term" value="P:proteolysis"/>
    <property type="evidence" value="ECO:0007669"/>
    <property type="project" value="UniProtKB-KW"/>
</dbReference>
<keyword evidence="4" id="KW-1199">Hemostasis impairing toxin</keyword>
<evidence type="ECO:0000256" key="7">
    <source>
        <dbReference type="RuleBase" id="RU363034"/>
    </source>
</evidence>
<feature type="chain" id="PRO_5035774229" evidence="8">
    <location>
        <begin position="17"/>
        <end position="289"/>
    </location>
</feature>
<dbReference type="GO" id="GO:0005576">
    <property type="term" value="C:extracellular region"/>
    <property type="evidence" value="ECO:0007669"/>
    <property type="project" value="UniProtKB-SubCell"/>
</dbReference>
<comment type="subcellular location">
    <subcellularLocation>
        <location evidence="1">Secreted</location>
        <location evidence="1">Extracellular space</location>
    </subcellularLocation>
</comment>
<evidence type="ECO:0000256" key="1">
    <source>
        <dbReference type="ARBA" id="ARBA00004239"/>
    </source>
</evidence>
<keyword evidence="7" id="KW-0645">Protease</keyword>
<dbReference type="EMBL" id="CAKXAJ010026292">
    <property type="protein sequence ID" value="CAH2265770.1"/>
    <property type="molecule type" value="Genomic_DNA"/>
</dbReference>
<feature type="domain" description="Peptidase S1" evidence="9">
    <location>
        <begin position="52"/>
        <end position="289"/>
    </location>
</feature>
<dbReference type="InterPro" id="IPR033116">
    <property type="entry name" value="TRYPSIN_SER"/>
</dbReference>
<dbReference type="InterPro" id="IPR051333">
    <property type="entry name" value="CLIP_Serine_Protease"/>
</dbReference>
<dbReference type="FunFam" id="2.40.10.10:FF:000068">
    <property type="entry name" value="transmembrane protease serine 2"/>
    <property type="match status" value="1"/>
</dbReference>
<dbReference type="PROSITE" id="PS00135">
    <property type="entry name" value="TRYPSIN_SER"/>
    <property type="match status" value="1"/>
</dbReference>
<evidence type="ECO:0000256" key="5">
    <source>
        <dbReference type="ARBA" id="ARBA00055534"/>
    </source>
</evidence>
<dbReference type="Gene3D" id="2.40.10.10">
    <property type="entry name" value="Trypsin-like serine proteases"/>
    <property type="match status" value="2"/>
</dbReference>
<comment type="function">
    <text evidence="5">Fibrinolytic activity; shows preferential cleavage of Arg-Gly bonds in all three fibrinogen chains. Contact with the caterpillars causes severe bleeding, due the anticoagulant effect of the protein.</text>
</comment>
<dbReference type="OrthoDB" id="5565075at2759"/>
<proteinExistence type="predicted"/>
<keyword evidence="2" id="KW-0800">Toxin</keyword>
<keyword evidence="7" id="KW-0720">Serine protease</keyword>
<feature type="signal peptide" evidence="8">
    <location>
        <begin position="1"/>
        <end position="16"/>
    </location>
</feature>
<name>A0A8S4SH87_9NEOP</name>
<evidence type="ECO:0000313" key="10">
    <source>
        <dbReference type="EMBL" id="CAH2265770.1"/>
    </source>
</evidence>